<protein>
    <recommendedName>
        <fullName evidence="1">N-acetyltransferase domain-containing protein</fullName>
    </recommendedName>
</protein>
<dbReference type="RefSeq" id="WP_343855977.1">
    <property type="nucleotide sequence ID" value="NZ_BAAACX010000002.1"/>
</dbReference>
<dbReference type="SUPFAM" id="SSF55729">
    <property type="entry name" value="Acyl-CoA N-acyltransferases (Nat)"/>
    <property type="match status" value="1"/>
</dbReference>
<keyword evidence="3" id="KW-1185">Reference proteome</keyword>
<reference evidence="3" key="1">
    <citation type="journal article" date="2019" name="Int. J. Syst. Evol. Microbiol.">
        <title>The Global Catalogue of Microorganisms (GCM) 10K type strain sequencing project: providing services to taxonomists for standard genome sequencing and annotation.</title>
        <authorList>
            <consortium name="The Broad Institute Genomics Platform"/>
            <consortium name="The Broad Institute Genome Sequencing Center for Infectious Disease"/>
            <person name="Wu L."/>
            <person name="Ma J."/>
        </authorList>
    </citation>
    <scope>NUCLEOTIDE SEQUENCE [LARGE SCALE GENOMIC DNA]</scope>
    <source>
        <strain evidence="3">JCM 12774</strain>
    </source>
</reference>
<comment type="caution">
    <text evidence="2">The sequence shown here is derived from an EMBL/GenBank/DDBJ whole genome shotgun (WGS) entry which is preliminary data.</text>
</comment>
<dbReference type="InterPro" id="IPR016181">
    <property type="entry name" value="Acyl_CoA_acyltransferase"/>
</dbReference>
<dbReference type="Proteomes" id="UP001500340">
    <property type="component" value="Unassembled WGS sequence"/>
</dbReference>
<gene>
    <name evidence="2" type="ORF">GCM10008933_00980</name>
</gene>
<evidence type="ECO:0000259" key="1">
    <source>
        <dbReference type="Pfam" id="PF13302"/>
    </source>
</evidence>
<organism evidence="2 3">
    <name type="scientific">Paenibacillus motobuensis</name>
    <dbReference type="NCBI Taxonomy" id="295324"/>
    <lineage>
        <taxon>Bacteria</taxon>
        <taxon>Bacillati</taxon>
        <taxon>Bacillota</taxon>
        <taxon>Bacilli</taxon>
        <taxon>Bacillales</taxon>
        <taxon>Paenibacillaceae</taxon>
        <taxon>Paenibacillus</taxon>
    </lineage>
</organism>
<proteinExistence type="predicted"/>
<dbReference type="InterPro" id="IPR000182">
    <property type="entry name" value="GNAT_dom"/>
</dbReference>
<evidence type="ECO:0000313" key="3">
    <source>
        <dbReference type="Proteomes" id="UP001500340"/>
    </source>
</evidence>
<dbReference type="Gene3D" id="3.40.630.30">
    <property type="match status" value="1"/>
</dbReference>
<name>A0ABP3HP13_9BACL</name>
<accession>A0ABP3HP13</accession>
<evidence type="ECO:0000313" key="2">
    <source>
        <dbReference type="EMBL" id="GAA0373732.1"/>
    </source>
</evidence>
<feature type="domain" description="N-acetyltransferase" evidence="1">
    <location>
        <begin position="13"/>
        <end position="139"/>
    </location>
</feature>
<sequence length="194" mass="22121">MSHSITVQHFGIKLRPVRLDDADFIYKLRRDPKLAAYIGEFDEQFSAHIAWLERYFEREDDYYFCIEPAHSSNPIGTVAIYNRNGNTAEWGRIVINPLYPAAPASVWLMYHVAFDILDLASVFCRTVIDNRHVVSFHDNSGALRSGIEPGGITIKGISMDTVIHTVTADRWPLVRKRLEPAAKIAERFFIGEVI</sequence>
<dbReference type="Pfam" id="PF13302">
    <property type="entry name" value="Acetyltransf_3"/>
    <property type="match status" value="1"/>
</dbReference>
<dbReference type="EMBL" id="BAAACX010000002">
    <property type="protein sequence ID" value="GAA0373732.1"/>
    <property type="molecule type" value="Genomic_DNA"/>
</dbReference>